<evidence type="ECO:0000259" key="1">
    <source>
        <dbReference type="Pfam" id="PF05899"/>
    </source>
</evidence>
<dbReference type="Proteomes" id="UP000244928">
    <property type="component" value="Plasmid unnamed1"/>
</dbReference>
<dbReference type="RefSeq" id="WP_108849378.1">
    <property type="nucleotide sequence ID" value="NZ_CP015450.1"/>
</dbReference>
<evidence type="ECO:0000313" key="3">
    <source>
        <dbReference type="Proteomes" id="UP000244928"/>
    </source>
</evidence>
<feature type="domain" description="(S)-ureidoglycine aminohydrolase cupin" evidence="1">
    <location>
        <begin position="44"/>
        <end position="115"/>
    </location>
</feature>
<name>A0A2S1RCQ3_9ACTN</name>
<dbReference type="InterPro" id="IPR008579">
    <property type="entry name" value="UGlyAH_Cupin_dom"/>
</dbReference>
<organism evidence="2 3">
    <name type="scientific">Dietzia lutea</name>
    <dbReference type="NCBI Taxonomy" id="546160"/>
    <lineage>
        <taxon>Bacteria</taxon>
        <taxon>Bacillati</taxon>
        <taxon>Actinomycetota</taxon>
        <taxon>Actinomycetes</taxon>
        <taxon>Mycobacteriales</taxon>
        <taxon>Dietziaceae</taxon>
        <taxon>Dietzia</taxon>
    </lineage>
</organism>
<gene>
    <name evidence="2" type="ORF">A6035_17150</name>
</gene>
<proteinExistence type="predicted"/>
<keyword evidence="2" id="KW-0614">Plasmid</keyword>
<dbReference type="Gene3D" id="2.60.120.10">
    <property type="entry name" value="Jelly Rolls"/>
    <property type="match status" value="1"/>
</dbReference>
<accession>A0A2S1RCQ3</accession>
<dbReference type="AlphaFoldDB" id="A0A2S1RCQ3"/>
<dbReference type="KEGG" id="dlu:A6035_17150"/>
<reference evidence="2 3" key="1">
    <citation type="submission" date="2016-04" db="EMBL/GenBank/DDBJ databases">
        <title>Complete genome sequence of Dietzia lutea YIM 80766T, a strain isolated from desert soil in Egypt.</title>
        <authorList>
            <person name="Zhao J."/>
            <person name="Hu B."/>
            <person name="Geng S."/>
            <person name="Nie Y."/>
            <person name="Tang Y."/>
        </authorList>
    </citation>
    <scope>NUCLEOTIDE SEQUENCE [LARGE SCALE GENOMIC DNA]</scope>
    <source>
        <strain evidence="2 3">YIM 80766</strain>
        <plasmid evidence="2 3">unnamed1</plasmid>
    </source>
</reference>
<keyword evidence="3" id="KW-1185">Reference proteome</keyword>
<sequence length="148" mass="16300">MNASVFDGDTLDVANWEPLVHTPEQIIAGDPGSLMLRVLDRSTEEGVVIGYVHYQPCEICVAPRQEEMVIVVKGRATLETAGADGRRERRVLGPGSIAHFPPQVEQRWTFHEPTRLAFHALTGGRMTDVVARSIGESNPAATTNRREL</sequence>
<dbReference type="InterPro" id="IPR011051">
    <property type="entry name" value="RmlC_Cupin_sf"/>
</dbReference>
<geneLocation type="plasmid" evidence="2 3">
    <name>unnamed1</name>
</geneLocation>
<dbReference type="EMBL" id="CP015450">
    <property type="protein sequence ID" value="AWH94086.1"/>
    <property type="molecule type" value="Genomic_DNA"/>
</dbReference>
<dbReference type="Pfam" id="PF05899">
    <property type="entry name" value="Cupin_3"/>
    <property type="match status" value="1"/>
</dbReference>
<dbReference type="SUPFAM" id="SSF51182">
    <property type="entry name" value="RmlC-like cupins"/>
    <property type="match status" value="1"/>
</dbReference>
<protein>
    <recommendedName>
        <fullName evidence="1">(S)-ureidoglycine aminohydrolase cupin domain-containing protein</fullName>
    </recommendedName>
</protein>
<dbReference type="InterPro" id="IPR014710">
    <property type="entry name" value="RmlC-like_jellyroll"/>
</dbReference>
<evidence type="ECO:0000313" key="2">
    <source>
        <dbReference type="EMBL" id="AWH94086.1"/>
    </source>
</evidence>